<evidence type="ECO:0000256" key="3">
    <source>
        <dbReference type="PROSITE-ProRule" id="PRU00169"/>
    </source>
</evidence>
<sequence>MVQKAERKVLHAAVCDDEAAACGELEKLIAACGRAHGIAIETEIFFNGESLLHSFAKNGMPDLLFLDIRLPDADGIAVGETIRQRLGNYQIPLVYISSMQQYAMGLFKNSPFDFLIKPLTMDKVAPVMERFFQSIGVEGSFSFQTGKALCRVPYRDILYFQSQGRQVLLITRQGRQTFYGKLSQAEEALPESLFLRIHKSCLVNFRYVREFSYIQVTMANGDVLSISRPYRKEVRARLLRPKEG</sequence>
<dbReference type="PROSITE" id="PS50110">
    <property type="entry name" value="RESPONSE_REGULATORY"/>
    <property type="match status" value="1"/>
</dbReference>
<reference evidence="6" key="1">
    <citation type="submission" date="2020-10" db="EMBL/GenBank/DDBJ databases">
        <authorList>
            <person name="Gilroy R."/>
        </authorList>
    </citation>
    <scope>NUCLEOTIDE SEQUENCE</scope>
    <source>
        <strain evidence="6">CHK190-19873</strain>
    </source>
</reference>
<comment type="function">
    <text evidence="2">May play the central regulatory role in sporulation. It may be an element of the effector pathway responsible for the activation of sporulation genes in response to nutritional stress. Spo0A may act in concert with spo0H (a sigma factor) to control the expression of some genes that are critical to the sporulation process.</text>
</comment>
<dbReference type="PANTHER" id="PTHR37299">
    <property type="entry name" value="TRANSCRIPTIONAL REGULATOR-RELATED"/>
    <property type="match status" value="1"/>
</dbReference>
<organism evidence="6 7">
    <name type="scientific">Candidatus Limivivens intestinipullorum</name>
    <dbReference type="NCBI Taxonomy" id="2840858"/>
    <lineage>
        <taxon>Bacteria</taxon>
        <taxon>Bacillati</taxon>
        <taxon>Bacillota</taxon>
        <taxon>Clostridia</taxon>
        <taxon>Lachnospirales</taxon>
        <taxon>Lachnospiraceae</taxon>
        <taxon>Lachnospiraceae incertae sedis</taxon>
        <taxon>Candidatus Limivivens</taxon>
    </lineage>
</organism>
<dbReference type="Pfam" id="PF00072">
    <property type="entry name" value="Response_reg"/>
    <property type="match status" value="1"/>
</dbReference>
<evidence type="ECO:0000259" key="4">
    <source>
        <dbReference type="PROSITE" id="PS50110"/>
    </source>
</evidence>
<gene>
    <name evidence="6" type="ORF">IAB44_10210</name>
</gene>
<dbReference type="PANTHER" id="PTHR37299:SF1">
    <property type="entry name" value="STAGE 0 SPORULATION PROTEIN A HOMOLOG"/>
    <property type="match status" value="1"/>
</dbReference>
<dbReference type="CDD" id="cd00156">
    <property type="entry name" value="REC"/>
    <property type="match status" value="1"/>
</dbReference>
<evidence type="ECO:0000313" key="7">
    <source>
        <dbReference type="Proteomes" id="UP000823935"/>
    </source>
</evidence>
<name>A0A9D1ETD2_9FIRM</name>
<dbReference type="Proteomes" id="UP000823935">
    <property type="component" value="Unassembled WGS sequence"/>
</dbReference>
<dbReference type="AlphaFoldDB" id="A0A9D1ETD2"/>
<dbReference type="SMART" id="SM00448">
    <property type="entry name" value="REC"/>
    <property type="match status" value="1"/>
</dbReference>
<dbReference type="PROSITE" id="PS50930">
    <property type="entry name" value="HTH_LYTTR"/>
    <property type="match status" value="1"/>
</dbReference>
<accession>A0A9D1ETD2</accession>
<dbReference type="SMART" id="SM00850">
    <property type="entry name" value="LytTR"/>
    <property type="match status" value="1"/>
</dbReference>
<dbReference type="EMBL" id="DVIQ01000060">
    <property type="protein sequence ID" value="HIS31902.1"/>
    <property type="molecule type" value="Genomic_DNA"/>
</dbReference>
<reference evidence="6" key="2">
    <citation type="journal article" date="2021" name="PeerJ">
        <title>Extensive microbial diversity within the chicken gut microbiome revealed by metagenomics and culture.</title>
        <authorList>
            <person name="Gilroy R."/>
            <person name="Ravi A."/>
            <person name="Getino M."/>
            <person name="Pursley I."/>
            <person name="Horton D.L."/>
            <person name="Alikhan N.F."/>
            <person name="Baker D."/>
            <person name="Gharbi K."/>
            <person name="Hall N."/>
            <person name="Watson M."/>
            <person name="Adriaenssens E.M."/>
            <person name="Foster-Nyarko E."/>
            <person name="Jarju S."/>
            <person name="Secka A."/>
            <person name="Antonio M."/>
            <person name="Oren A."/>
            <person name="Chaudhuri R.R."/>
            <person name="La Ragione R."/>
            <person name="Hildebrand F."/>
            <person name="Pallen M.J."/>
        </authorList>
    </citation>
    <scope>NUCLEOTIDE SEQUENCE</scope>
    <source>
        <strain evidence="6">CHK190-19873</strain>
    </source>
</reference>
<dbReference type="GO" id="GO:0000156">
    <property type="term" value="F:phosphorelay response regulator activity"/>
    <property type="evidence" value="ECO:0007669"/>
    <property type="project" value="InterPro"/>
</dbReference>
<dbReference type="Pfam" id="PF04397">
    <property type="entry name" value="LytTR"/>
    <property type="match status" value="1"/>
</dbReference>
<dbReference type="InterPro" id="IPR011006">
    <property type="entry name" value="CheY-like_superfamily"/>
</dbReference>
<evidence type="ECO:0000313" key="6">
    <source>
        <dbReference type="EMBL" id="HIS31902.1"/>
    </source>
</evidence>
<feature type="domain" description="HTH LytTR-type" evidence="5">
    <location>
        <begin position="141"/>
        <end position="240"/>
    </location>
</feature>
<dbReference type="Gene3D" id="3.40.50.2300">
    <property type="match status" value="1"/>
</dbReference>
<protein>
    <recommendedName>
        <fullName evidence="1">Stage 0 sporulation protein A homolog</fullName>
    </recommendedName>
</protein>
<dbReference type="InterPro" id="IPR001789">
    <property type="entry name" value="Sig_transdc_resp-reg_receiver"/>
</dbReference>
<dbReference type="InterPro" id="IPR007492">
    <property type="entry name" value="LytTR_DNA-bd_dom"/>
</dbReference>
<proteinExistence type="predicted"/>
<evidence type="ECO:0000259" key="5">
    <source>
        <dbReference type="PROSITE" id="PS50930"/>
    </source>
</evidence>
<evidence type="ECO:0000256" key="1">
    <source>
        <dbReference type="ARBA" id="ARBA00018672"/>
    </source>
</evidence>
<feature type="domain" description="Response regulatory" evidence="4">
    <location>
        <begin position="11"/>
        <end position="132"/>
    </location>
</feature>
<dbReference type="InterPro" id="IPR046947">
    <property type="entry name" value="LytR-like"/>
</dbReference>
<keyword evidence="3" id="KW-0597">Phosphoprotein</keyword>
<dbReference type="GO" id="GO:0003677">
    <property type="term" value="F:DNA binding"/>
    <property type="evidence" value="ECO:0007669"/>
    <property type="project" value="InterPro"/>
</dbReference>
<evidence type="ECO:0000256" key="2">
    <source>
        <dbReference type="ARBA" id="ARBA00024867"/>
    </source>
</evidence>
<dbReference type="Gene3D" id="2.40.50.1020">
    <property type="entry name" value="LytTr DNA-binding domain"/>
    <property type="match status" value="1"/>
</dbReference>
<dbReference type="SUPFAM" id="SSF52172">
    <property type="entry name" value="CheY-like"/>
    <property type="match status" value="1"/>
</dbReference>
<comment type="caution">
    <text evidence="6">The sequence shown here is derived from an EMBL/GenBank/DDBJ whole genome shotgun (WGS) entry which is preliminary data.</text>
</comment>
<feature type="modified residue" description="4-aspartylphosphate" evidence="3">
    <location>
        <position position="67"/>
    </location>
</feature>